<keyword evidence="3" id="KW-1185">Reference proteome</keyword>
<reference evidence="3" key="1">
    <citation type="journal article" date="2019" name="Int. J. Syst. Evol. Microbiol.">
        <title>The Global Catalogue of Microorganisms (GCM) 10K type strain sequencing project: providing services to taxonomists for standard genome sequencing and annotation.</title>
        <authorList>
            <consortium name="The Broad Institute Genomics Platform"/>
            <consortium name="The Broad Institute Genome Sequencing Center for Infectious Disease"/>
            <person name="Wu L."/>
            <person name="Ma J."/>
        </authorList>
    </citation>
    <scope>NUCLEOTIDE SEQUENCE [LARGE SCALE GENOMIC DNA]</scope>
    <source>
        <strain evidence="3">JCM 30742</strain>
    </source>
</reference>
<evidence type="ECO:0000313" key="3">
    <source>
        <dbReference type="Proteomes" id="UP001500752"/>
    </source>
</evidence>
<protein>
    <submittedName>
        <fullName evidence="2">DMT family transporter</fullName>
    </submittedName>
</protein>
<sequence length="324" mass="33339">MASTTKIPLPLGIALGLVAGLAIPAQARVNGQLALEMRDGLGAAVLSFSVGLVVMAVLSGALRRGRDGLVQLRHSVRERRFPLWYMAAGCVGAYYVLGQSFAAPFTGLALFTVANVTGLTLSGLLVDRLGIGPGGRRDINGIRIVGSVLTVAAVVWTVSPRMATASDGGLSGLLLLLLPLTAGFLMSFQQAMNGTATVHYGTPITATLVNFIAGWIVLLAAWLVSAASKGWPESLPSAGWYYLGGPLGCVFIGLGAVVVRHLGVLLAGLAMVSGQLLGSLAMDLAFPAPGSVVTGITVLGTLLTLLAVSVAALPTSARMPWERR</sequence>
<dbReference type="InterPro" id="IPR006750">
    <property type="entry name" value="YdcZ"/>
</dbReference>
<dbReference type="RefSeq" id="WP_345152588.1">
    <property type="nucleotide sequence ID" value="NZ_BAABEO010000023.1"/>
</dbReference>
<comment type="caution">
    <text evidence="2">The sequence shown here is derived from an EMBL/GenBank/DDBJ whole genome shotgun (WGS) entry which is preliminary data.</text>
</comment>
<dbReference type="EMBL" id="BAABEO010000023">
    <property type="protein sequence ID" value="GAA3693629.1"/>
    <property type="molecule type" value="Genomic_DNA"/>
</dbReference>
<feature type="transmembrane region" description="Helical" evidence="1">
    <location>
        <begin position="266"/>
        <end position="286"/>
    </location>
</feature>
<keyword evidence="1" id="KW-1133">Transmembrane helix</keyword>
<name>A0ABP7CRF6_9MICC</name>
<keyword evidence="1" id="KW-0812">Transmembrane</keyword>
<keyword evidence="1" id="KW-0472">Membrane</keyword>
<feature type="transmembrane region" description="Helical" evidence="1">
    <location>
        <begin position="141"/>
        <end position="158"/>
    </location>
</feature>
<feature type="transmembrane region" description="Helical" evidence="1">
    <location>
        <begin position="108"/>
        <end position="129"/>
    </location>
</feature>
<feature type="transmembrane region" description="Helical" evidence="1">
    <location>
        <begin position="292"/>
        <end position="314"/>
    </location>
</feature>
<evidence type="ECO:0000256" key="1">
    <source>
        <dbReference type="SAM" id="Phobius"/>
    </source>
</evidence>
<gene>
    <name evidence="2" type="ORF">GCM10023081_33740</name>
</gene>
<feature type="transmembrane region" description="Helical" evidence="1">
    <location>
        <begin position="208"/>
        <end position="227"/>
    </location>
</feature>
<organism evidence="2 3">
    <name type="scientific">Arthrobacter ginkgonis</name>
    <dbReference type="NCBI Taxonomy" id="1630594"/>
    <lineage>
        <taxon>Bacteria</taxon>
        <taxon>Bacillati</taxon>
        <taxon>Actinomycetota</taxon>
        <taxon>Actinomycetes</taxon>
        <taxon>Micrococcales</taxon>
        <taxon>Micrococcaceae</taxon>
        <taxon>Arthrobacter</taxon>
    </lineage>
</organism>
<dbReference type="Pfam" id="PF04657">
    <property type="entry name" value="DMT_YdcZ"/>
    <property type="match status" value="2"/>
</dbReference>
<feature type="transmembrane region" description="Helical" evidence="1">
    <location>
        <begin position="239"/>
        <end position="259"/>
    </location>
</feature>
<proteinExistence type="predicted"/>
<accession>A0ABP7CRF6</accession>
<feature type="transmembrane region" description="Helical" evidence="1">
    <location>
        <begin position="83"/>
        <end position="102"/>
    </location>
</feature>
<evidence type="ECO:0000313" key="2">
    <source>
        <dbReference type="EMBL" id="GAA3693629.1"/>
    </source>
</evidence>
<feature type="transmembrane region" description="Helical" evidence="1">
    <location>
        <begin position="43"/>
        <end position="62"/>
    </location>
</feature>
<dbReference type="PANTHER" id="PTHR34821">
    <property type="entry name" value="INNER MEMBRANE PROTEIN YDCZ"/>
    <property type="match status" value="1"/>
</dbReference>
<feature type="transmembrane region" description="Helical" evidence="1">
    <location>
        <begin position="170"/>
        <end position="188"/>
    </location>
</feature>
<dbReference type="PANTHER" id="PTHR34821:SF2">
    <property type="entry name" value="INNER MEMBRANE PROTEIN YDCZ"/>
    <property type="match status" value="1"/>
</dbReference>
<dbReference type="Proteomes" id="UP001500752">
    <property type="component" value="Unassembled WGS sequence"/>
</dbReference>